<organism evidence="2 3">
    <name type="scientific">Hevea brasiliensis</name>
    <name type="common">Para rubber tree</name>
    <name type="synonym">Siphonia brasiliensis</name>
    <dbReference type="NCBI Taxonomy" id="3981"/>
    <lineage>
        <taxon>Eukaryota</taxon>
        <taxon>Viridiplantae</taxon>
        <taxon>Streptophyta</taxon>
        <taxon>Embryophyta</taxon>
        <taxon>Tracheophyta</taxon>
        <taxon>Spermatophyta</taxon>
        <taxon>Magnoliopsida</taxon>
        <taxon>eudicotyledons</taxon>
        <taxon>Gunneridae</taxon>
        <taxon>Pentapetalae</taxon>
        <taxon>rosids</taxon>
        <taxon>fabids</taxon>
        <taxon>Malpighiales</taxon>
        <taxon>Euphorbiaceae</taxon>
        <taxon>Crotonoideae</taxon>
        <taxon>Micrandreae</taxon>
        <taxon>Hevea</taxon>
    </lineage>
</organism>
<feature type="compositionally biased region" description="Low complexity" evidence="1">
    <location>
        <begin position="74"/>
        <end position="89"/>
    </location>
</feature>
<sequence>MAVIDKVFPYKNIQEIAPTVRGSDATTSSYPLPLLPNTVMHHSTNSSCPSSLPNTTVGILGSPPKTNPIQPHVSSTLSPPQSSLNSPLTEPSPPPPAMSSILTSNVSPSPSRLLSRYTLPPTSIPGLPLLVDISSYPEFESAIPLDPPLPQSTNTHPMVTCSKTGHLKPKAFFATTPLPPVPTCYSKAVLDEN</sequence>
<reference evidence="2 3" key="1">
    <citation type="journal article" date="2020" name="Mol. Plant">
        <title>The Chromosome-Based Rubber Tree Genome Provides New Insights into Spurge Genome Evolution and Rubber Biosynthesis.</title>
        <authorList>
            <person name="Liu J."/>
            <person name="Shi C."/>
            <person name="Shi C.C."/>
            <person name="Li W."/>
            <person name="Zhang Q.J."/>
            <person name="Zhang Y."/>
            <person name="Li K."/>
            <person name="Lu H.F."/>
            <person name="Shi C."/>
            <person name="Zhu S.T."/>
            <person name="Xiao Z.Y."/>
            <person name="Nan H."/>
            <person name="Yue Y."/>
            <person name="Zhu X.G."/>
            <person name="Wu Y."/>
            <person name="Hong X.N."/>
            <person name="Fan G.Y."/>
            <person name="Tong Y."/>
            <person name="Zhang D."/>
            <person name="Mao C.L."/>
            <person name="Liu Y.L."/>
            <person name="Hao S.J."/>
            <person name="Liu W.Q."/>
            <person name="Lv M.Q."/>
            <person name="Zhang H.B."/>
            <person name="Liu Y."/>
            <person name="Hu-Tang G.R."/>
            <person name="Wang J.P."/>
            <person name="Wang J.H."/>
            <person name="Sun Y.H."/>
            <person name="Ni S.B."/>
            <person name="Chen W.B."/>
            <person name="Zhang X.C."/>
            <person name="Jiao Y.N."/>
            <person name="Eichler E.E."/>
            <person name="Li G.H."/>
            <person name="Liu X."/>
            <person name="Gao L.Z."/>
        </authorList>
    </citation>
    <scope>NUCLEOTIDE SEQUENCE [LARGE SCALE GENOMIC DNA]</scope>
    <source>
        <strain evidence="3">cv. GT1</strain>
        <tissue evidence="2">Leaf</tissue>
    </source>
</reference>
<proteinExistence type="predicted"/>
<evidence type="ECO:0000313" key="2">
    <source>
        <dbReference type="EMBL" id="KAF2322656.1"/>
    </source>
</evidence>
<dbReference type="AlphaFoldDB" id="A0A6A6ND40"/>
<feature type="compositionally biased region" description="Polar residues" evidence="1">
    <location>
        <begin position="42"/>
        <end position="57"/>
    </location>
</feature>
<accession>A0A6A6ND40</accession>
<feature type="region of interest" description="Disordered" evidence="1">
    <location>
        <begin position="42"/>
        <end position="105"/>
    </location>
</feature>
<comment type="caution">
    <text evidence="2">The sequence shown here is derived from an EMBL/GenBank/DDBJ whole genome shotgun (WGS) entry which is preliminary data.</text>
</comment>
<dbReference type="Proteomes" id="UP000467840">
    <property type="component" value="Chromosome 11"/>
</dbReference>
<keyword evidence="3" id="KW-1185">Reference proteome</keyword>
<evidence type="ECO:0000313" key="3">
    <source>
        <dbReference type="Proteomes" id="UP000467840"/>
    </source>
</evidence>
<protein>
    <submittedName>
        <fullName evidence="2">Uncharacterized protein</fullName>
    </submittedName>
</protein>
<dbReference type="EMBL" id="JAAGAX010000002">
    <property type="protein sequence ID" value="KAF2322656.1"/>
    <property type="molecule type" value="Genomic_DNA"/>
</dbReference>
<name>A0A6A6ND40_HEVBR</name>
<gene>
    <name evidence="2" type="ORF">GH714_026949</name>
</gene>
<evidence type="ECO:0000256" key="1">
    <source>
        <dbReference type="SAM" id="MobiDB-lite"/>
    </source>
</evidence>